<dbReference type="InterPro" id="IPR003609">
    <property type="entry name" value="Pan_app"/>
</dbReference>
<sequence>MGVELVLSTCILSFLFFFVPSLNLISAQPFDYPTAKLSTSWINDPSVPPHTVHFGDGSIATPVLLRGTLGQRFACGFYCNGKCDSYLFAIFLVQTNSISHIVSPTVSFPQVVWSANRDHPVKINATLQLTSDGDLVLRDADGSVAWSTKTAGKSVAGLNLTDTGNLVLFNKRKEVVWQSFDHPTDALLPGQKLLEGQKLIASVSKTDSRAGVHSLVVNAKGLFAYIQSNPPQPYYELYVYGEEKTNKPNYVKFLNGSLDYYLHSSEPSAPTHTIYIPPASSEQYMRLESDGHLRVYEWKSKWEVSADVLTGFAGECTYPLACGKYSICANGQCSCPGASSSTVRFFRQIREKYPSLGCAEITPLSCSASKDQSFVELKDVAYFTFNSSIANTDVNKCKSDCLKSCSCKAAVFRYGSDSTKGECLLLSEVFSLQDHDSEQRHYNSTVYLKVQKNTIK</sequence>
<dbReference type="Pfam" id="PF01453">
    <property type="entry name" value="B_lectin"/>
    <property type="match status" value="1"/>
</dbReference>
<proteinExistence type="predicted"/>
<keyword evidence="1 3" id="KW-0732">Signal</keyword>
<dbReference type="SMART" id="SM00473">
    <property type="entry name" value="PAN_AP"/>
    <property type="match status" value="1"/>
</dbReference>
<evidence type="ECO:0000256" key="2">
    <source>
        <dbReference type="ARBA" id="ARBA00023180"/>
    </source>
</evidence>
<dbReference type="Proteomes" id="UP000077755">
    <property type="component" value="Chromosome 4"/>
</dbReference>
<reference evidence="6" key="2">
    <citation type="submission" date="2022-03" db="EMBL/GenBank/DDBJ databases">
        <title>Draft title - Genomic analysis of global carrot germplasm unveils the trajectory of domestication and the origin of high carotenoid orange carrot.</title>
        <authorList>
            <person name="Iorizzo M."/>
            <person name="Ellison S."/>
            <person name="Senalik D."/>
            <person name="Macko-Podgorni A."/>
            <person name="Grzebelus D."/>
            <person name="Bostan H."/>
            <person name="Rolling W."/>
            <person name="Curaba J."/>
            <person name="Simon P."/>
        </authorList>
    </citation>
    <scope>NUCLEOTIDE SEQUENCE</scope>
    <source>
        <tissue evidence="6">Leaf</tissue>
    </source>
</reference>
<keyword evidence="7" id="KW-1185">Reference proteome</keyword>
<organism evidence="6 7">
    <name type="scientific">Daucus carota subsp. sativus</name>
    <name type="common">Carrot</name>
    <dbReference type="NCBI Taxonomy" id="79200"/>
    <lineage>
        <taxon>Eukaryota</taxon>
        <taxon>Viridiplantae</taxon>
        <taxon>Streptophyta</taxon>
        <taxon>Embryophyta</taxon>
        <taxon>Tracheophyta</taxon>
        <taxon>Spermatophyta</taxon>
        <taxon>Magnoliopsida</taxon>
        <taxon>eudicotyledons</taxon>
        <taxon>Gunneridae</taxon>
        <taxon>Pentapetalae</taxon>
        <taxon>asterids</taxon>
        <taxon>campanulids</taxon>
        <taxon>Apiales</taxon>
        <taxon>Apiaceae</taxon>
        <taxon>Apioideae</taxon>
        <taxon>Scandiceae</taxon>
        <taxon>Daucinae</taxon>
        <taxon>Daucus</taxon>
        <taxon>Daucus sect. Daucus</taxon>
    </lineage>
</organism>
<dbReference type="CDD" id="cd00028">
    <property type="entry name" value="B_lectin"/>
    <property type="match status" value="1"/>
</dbReference>
<name>A0AAF0X141_DAUCS</name>
<dbReference type="InterPro" id="IPR051343">
    <property type="entry name" value="G-type_lectin_kinases/EP1-like"/>
</dbReference>
<dbReference type="PROSITE" id="PS50948">
    <property type="entry name" value="PAN"/>
    <property type="match status" value="1"/>
</dbReference>
<feature type="chain" id="PRO_5042035549" description="Bulb-type lectin domain-containing protein" evidence="3">
    <location>
        <begin position="28"/>
        <end position="456"/>
    </location>
</feature>
<protein>
    <recommendedName>
        <fullName evidence="8">Bulb-type lectin domain-containing protein</fullName>
    </recommendedName>
</protein>
<dbReference type="AlphaFoldDB" id="A0AAF0X141"/>
<dbReference type="KEGG" id="dcr:108217665"/>
<dbReference type="FunFam" id="2.90.10.10:FF:000039">
    <property type="entry name" value="G-type lectin S-receptor-like serine/threonine-protein kinase SD2-5"/>
    <property type="match status" value="1"/>
</dbReference>
<reference evidence="6" key="1">
    <citation type="journal article" date="2016" name="Nat. Genet.">
        <title>A high-quality carrot genome assembly provides new insights into carotenoid accumulation and asterid genome evolution.</title>
        <authorList>
            <person name="Iorizzo M."/>
            <person name="Ellison S."/>
            <person name="Senalik D."/>
            <person name="Zeng P."/>
            <person name="Satapoomin P."/>
            <person name="Huang J."/>
            <person name="Bowman M."/>
            <person name="Iovene M."/>
            <person name="Sanseverino W."/>
            <person name="Cavagnaro P."/>
            <person name="Yildiz M."/>
            <person name="Macko-Podgorni A."/>
            <person name="Moranska E."/>
            <person name="Grzebelus E."/>
            <person name="Grzebelus D."/>
            <person name="Ashrafi H."/>
            <person name="Zheng Z."/>
            <person name="Cheng S."/>
            <person name="Spooner D."/>
            <person name="Van Deynze A."/>
            <person name="Simon P."/>
        </authorList>
    </citation>
    <scope>NUCLEOTIDE SEQUENCE</scope>
    <source>
        <tissue evidence="6">Leaf</tissue>
    </source>
</reference>
<accession>A0AAF0X141</accession>
<dbReference type="FunFam" id="2.90.10.30:FF:000003">
    <property type="entry name" value="Os04g0303100 protein"/>
    <property type="match status" value="1"/>
</dbReference>
<keyword evidence="2" id="KW-0325">Glycoprotein</keyword>
<dbReference type="Pfam" id="PF08276">
    <property type="entry name" value="PAN_2"/>
    <property type="match status" value="1"/>
</dbReference>
<evidence type="ECO:0000256" key="1">
    <source>
        <dbReference type="ARBA" id="ARBA00022729"/>
    </source>
</evidence>
<dbReference type="SMART" id="SM00108">
    <property type="entry name" value="B_lectin"/>
    <property type="match status" value="1"/>
</dbReference>
<evidence type="ECO:0000259" key="5">
    <source>
        <dbReference type="PROSITE" id="PS50948"/>
    </source>
</evidence>
<dbReference type="PROSITE" id="PS50927">
    <property type="entry name" value="BULB_LECTIN"/>
    <property type="match status" value="1"/>
</dbReference>
<evidence type="ECO:0000256" key="3">
    <source>
        <dbReference type="SAM" id="SignalP"/>
    </source>
</evidence>
<dbReference type="CDD" id="cd01098">
    <property type="entry name" value="PAN_AP_plant"/>
    <property type="match status" value="1"/>
</dbReference>
<feature type="domain" description="Apple" evidence="5">
    <location>
        <begin position="366"/>
        <end position="451"/>
    </location>
</feature>
<feature type="signal peptide" evidence="3">
    <location>
        <begin position="1"/>
        <end position="27"/>
    </location>
</feature>
<dbReference type="SUPFAM" id="SSF51110">
    <property type="entry name" value="alpha-D-mannose-specific plant lectins"/>
    <property type="match status" value="1"/>
</dbReference>
<gene>
    <name evidence="6" type="ORF">DCAR_0417766</name>
</gene>
<dbReference type="Gene3D" id="2.90.10.30">
    <property type="match status" value="1"/>
</dbReference>
<dbReference type="InterPro" id="IPR001480">
    <property type="entry name" value="Bulb-type_lectin_dom"/>
</dbReference>
<evidence type="ECO:0008006" key="8">
    <source>
        <dbReference type="Google" id="ProtNLM"/>
    </source>
</evidence>
<dbReference type="EMBL" id="CP093346">
    <property type="protein sequence ID" value="WOG98423.1"/>
    <property type="molecule type" value="Genomic_DNA"/>
</dbReference>
<feature type="domain" description="Bulb-type lectin" evidence="4">
    <location>
        <begin position="49"/>
        <end position="181"/>
    </location>
</feature>
<dbReference type="PANTHER" id="PTHR47976:SF30">
    <property type="entry name" value="RECEPTOR-LIKE SERINE_THREONINE-PROTEIN KINASE"/>
    <property type="match status" value="1"/>
</dbReference>
<dbReference type="InterPro" id="IPR036426">
    <property type="entry name" value="Bulb-type_lectin_dom_sf"/>
</dbReference>
<evidence type="ECO:0000259" key="4">
    <source>
        <dbReference type="PROSITE" id="PS50927"/>
    </source>
</evidence>
<evidence type="ECO:0000313" key="6">
    <source>
        <dbReference type="EMBL" id="WOG98423.1"/>
    </source>
</evidence>
<dbReference type="PANTHER" id="PTHR47976">
    <property type="entry name" value="G-TYPE LECTIN S-RECEPTOR-LIKE SERINE/THREONINE-PROTEIN KINASE SD2-5"/>
    <property type="match status" value="1"/>
</dbReference>
<evidence type="ECO:0000313" key="7">
    <source>
        <dbReference type="Proteomes" id="UP000077755"/>
    </source>
</evidence>